<organism evidence="1 2">
    <name type="scientific">Chaenocephalus aceratus</name>
    <name type="common">Blackfin icefish</name>
    <name type="synonym">Chaenichthys aceratus</name>
    <dbReference type="NCBI Taxonomy" id="36190"/>
    <lineage>
        <taxon>Eukaryota</taxon>
        <taxon>Metazoa</taxon>
        <taxon>Chordata</taxon>
        <taxon>Craniata</taxon>
        <taxon>Vertebrata</taxon>
        <taxon>Euteleostomi</taxon>
        <taxon>Actinopterygii</taxon>
        <taxon>Neopterygii</taxon>
        <taxon>Teleostei</taxon>
        <taxon>Neoteleostei</taxon>
        <taxon>Acanthomorphata</taxon>
        <taxon>Eupercaria</taxon>
        <taxon>Perciformes</taxon>
        <taxon>Notothenioidei</taxon>
        <taxon>Channichthyidae</taxon>
        <taxon>Chaenocephalus</taxon>
    </lineage>
</organism>
<accession>A0ACB9XAB3</accession>
<evidence type="ECO:0000313" key="1">
    <source>
        <dbReference type="EMBL" id="KAI4823564.1"/>
    </source>
</evidence>
<protein>
    <submittedName>
        <fullName evidence="1">Uncharacterized protein</fullName>
    </submittedName>
</protein>
<gene>
    <name evidence="1" type="ORF">KUCAC02_012145</name>
</gene>
<proteinExistence type="predicted"/>
<keyword evidence="2" id="KW-1185">Reference proteome</keyword>
<dbReference type="Proteomes" id="UP001057452">
    <property type="component" value="Chromosome 7"/>
</dbReference>
<comment type="caution">
    <text evidence="1">The sequence shown here is derived from an EMBL/GenBank/DDBJ whole genome shotgun (WGS) entry which is preliminary data.</text>
</comment>
<reference evidence="1" key="1">
    <citation type="submission" date="2022-05" db="EMBL/GenBank/DDBJ databases">
        <title>Chromosome-level genome of Chaenocephalus aceratus.</title>
        <authorList>
            <person name="Park H."/>
        </authorList>
    </citation>
    <scope>NUCLEOTIDE SEQUENCE</scope>
    <source>
        <strain evidence="1">KU_202001</strain>
    </source>
</reference>
<dbReference type="EMBL" id="CM043791">
    <property type="protein sequence ID" value="KAI4823564.1"/>
    <property type="molecule type" value="Genomic_DNA"/>
</dbReference>
<evidence type="ECO:0000313" key="2">
    <source>
        <dbReference type="Proteomes" id="UP001057452"/>
    </source>
</evidence>
<sequence length="545" mass="60183">MMEGGMQLLNRDGHSISHNSKRHYHDSFVSMNRMRQRGLLCDIVLHVSNKEIKAHKVVLASCSPYFHAMFTSKFSLSLLSFVLLSLKPMPARHVSCLRHIKLVASFGYVAQSLIAQQCVQCSKGHLILLASRLPSPFSCLGHRWSVETRCRRVGQTHVTLHDIDCQALEQLVQYAYTAEIVVGEGNVQTLLPAASLLQLNGVRDACCKFLLSQLDPSNCLGIRGFADTHSCSDLLKSAHKYVLQHFVEVSKTEEFMLLPLKQVLDLISSDNLNVPSEEELMKCVRLPLLRRDFLMSNVDTELLVRHHSECKDLLIEALKYHLMPEQRGVLGNSRTRPRRCEGASPVLFAVGGGSLFAIHGDCEAYDTRTDRWHMVASIVHSACTDSSLFAVGGYDSSSHLATVEKYDPQSNTWTAIANMLSRRSSAGVAVLDGMLYVAGGNDGTSCLNSVERFNPKANTWEGVAPMNIRRSTHDLVAMDGWLYAVGGNDGSSSLNSIEKYNPRSNKWVAASCMFTRRSSVGVAVLELLNFPPPSSPTLSVSSTSL</sequence>
<name>A0ACB9XAB3_CHAAC</name>